<reference evidence="3 4" key="1">
    <citation type="submission" date="2018-08" db="EMBL/GenBank/DDBJ databases">
        <title>A genome reference for cultivated species of the human gut microbiota.</title>
        <authorList>
            <person name="Zou Y."/>
            <person name="Xue W."/>
            <person name="Luo G."/>
        </authorList>
    </citation>
    <scope>NUCLEOTIDE SEQUENCE [LARGE SCALE GENOMIC DNA]</scope>
    <source>
        <strain evidence="3 4">AF16-31</strain>
    </source>
</reference>
<evidence type="ECO:0000256" key="1">
    <source>
        <dbReference type="SAM" id="Phobius"/>
    </source>
</evidence>
<dbReference type="AlphaFoldDB" id="A0A3R6AGA5"/>
<keyword evidence="1" id="KW-1133">Transmembrane helix</keyword>
<evidence type="ECO:0000259" key="2">
    <source>
        <dbReference type="Pfam" id="PF14238"/>
    </source>
</evidence>
<feature type="transmembrane region" description="Helical" evidence="1">
    <location>
        <begin position="5"/>
        <end position="26"/>
    </location>
</feature>
<keyword evidence="1" id="KW-0812">Transmembrane</keyword>
<evidence type="ECO:0000313" key="4">
    <source>
        <dbReference type="Proteomes" id="UP000285693"/>
    </source>
</evidence>
<dbReference type="Pfam" id="PF14238">
    <property type="entry name" value="DUF4340"/>
    <property type="match status" value="1"/>
</dbReference>
<dbReference type="RefSeq" id="WP_117824569.1">
    <property type="nucleotide sequence ID" value="NZ_QRXY01000024.1"/>
</dbReference>
<proteinExistence type="predicted"/>
<keyword evidence="1" id="KW-0472">Membrane</keyword>
<comment type="caution">
    <text evidence="3">The sequence shown here is derived from an EMBL/GenBank/DDBJ whole genome shotgun (WGS) entry which is preliminary data.</text>
</comment>
<sequence length="475" mass="52757">MKKQWLTIGILCIGILILGGACFFLLKPDDPEKSDAESGNYQILDEITEDDVESVIVSNASGGYEADWNDDSVIIKDCDNIAIDNSAVKKIQNAIKGITAEKKVTDGKGRLNEFGLEDDPVEVTVTGKGEKESLMIGDEVPGQDSSQWYVLWKEEVYIVSDSNVEAFQYGVKDLVSKQITPDRDESDDSFRVTLADIQGEGMDEIQIRHQGSEELAGYQVDSYQLTAPINYPASAAVSEDILPMFFGLKAQEVAMLHPTAEDRAQVGLDQPYRQVEIEYQTKNSEKNKLSILVSNIDGAGNLYVENGSDVIYKCRPQDISWLNLTVDTVISHTILIPDVTSLKTLTITQGDGSSYQIQFQNMGTDNGKVLYDGKELDVDSFRNFYYGLISVEADEVILENLPDTSGMNKIAEIKFAYMDESKKSDTVTYYSESARKAYAVLDGNERGFRLSETQIDTVLGNLQKLINGEEIKARY</sequence>
<dbReference type="InterPro" id="IPR025641">
    <property type="entry name" value="DUF4340"/>
</dbReference>
<name>A0A3R6AGA5_9FIRM</name>
<feature type="domain" description="DUF4340" evidence="2">
    <location>
        <begin position="80"/>
        <end position="271"/>
    </location>
</feature>
<dbReference type="EMBL" id="QRXY01000024">
    <property type="protein sequence ID" value="RGU42918.1"/>
    <property type="molecule type" value="Genomic_DNA"/>
</dbReference>
<accession>A0A3R6AGA5</accession>
<protein>
    <submittedName>
        <fullName evidence="3">DUF4340 domain-containing protein</fullName>
    </submittedName>
</protein>
<dbReference type="PROSITE" id="PS51257">
    <property type="entry name" value="PROKAR_LIPOPROTEIN"/>
    <property type="match status" value="1"/>
</dbReference>
<gene>
    <name evidence="3" type="ORF">DWW65_14515</name>
</gene>
<dbReference type="Proteomes" id="UP000285693">
    <property type="component" value="Unassembled WGS sequence"/>
</dbReference>
<organism evidence="3 4">
    <name type="scientific">Coprococcus comes</name>
    <dbReference type="NCBI Taxonomy" id="410072"/>
    <lineage>
        <taxon>Bacteria</taxon>
        <taxon>Bacillati</taxon>
        <taxon>Bacillota</taxon>
        <taxon>Clostridia</taxon>
        <taxon>Lachnospirales</taxon>
        <taxon>Lachnospiraceae</taxon>
        <taxon>Coprococcus</taxon>
    </lineage>
</organism>
<evidence type="ECO:0000313" key="3">
    <source>
        <dbReference type="EMBL" id="RGU42918.1"/>
    </source>
</evidence>